<sequence>MKIGVLFTLIATATIANVSAEPLPSEPGYASVQEVLEYGRKYQAVDTQLLDAGYRFHECHTQVINYFAPPTQAEYRYAQAECLYSMRSGGDFSLQTDYATVKIDINYNQEIIVYKEADVLVRYTTVY</sequence>
<evidence type="ECO:0000313" key="3">
    <source>
        <dbReference type="Proteomes" id="UP000660708"/>
    </source>
</evidence>
<keyword evidence="1" id="KW-0732">Signal</keyword>
<gene>
    <name evidence="2" type="ORF">PPEP_a0895</name>
</gene>
<name>A0A8I0T3G0_9GAMM</name>
<accession>A0A8I0T3G0</accession>
<comment type="caution">
    <text evidence="2">The sequence shown here is derived from an EMBL/GenBank/DDBJ whole genome shotgun (WGS) entry which is preliminary data.</text>
</comment>
<feature type="signal peptide" evidence="1">
    <location>
        <begin position="1"/>
        <end position="20"/>
    </location>
</feature>
<dbReference type="EMBL" id="AQHF01000020">
    <property type="protein sequence ID" value="MBE0345915.1"/>
    <property type="molecule type" value="Genomic_DNA"/>
</dbReference>
<evidence type="ECO:0000313" key="2">
    <source>
        <dbReference type="EMBL" id="MBE0345915.1"/>
    </source>
</evidence>
<dbReference type="RefSeq" id="WP_147390776.1">
    <property type="nucleotide sequence ID" value="NZ_AQHF01000020.1"/>
</dbReference>
<protein>
    <submittedName>
        <fullName evidence="2">Uncharacterized protein</fullName>
    </submittedName>
</protein>
<dbReference type="Proteomes" id="UP000660708">
    <property type="component" value="Unassembled WGS sequence"/>
</dbReference>
<dbReference type="AlphaFoldDB" id="A0A8I0T3G0"/>
<organism evidence="2 3">
    <name type="scientific">Pseudoalteromonas peptidolytica F12-50-A1</name>
    <dbReference type="NCBI Taxonomy" id="1315280"/>
    <lineage>
        <taxon>Bacteria</taxon>
        <taxon>Pseudomonadati</taxon>
        <taxon>Pseudomonadota</taxon>
        <taxon>Gammaproteobacteria</taxon>
        <taxon>Alteromonadales</taxon>
        <taxon>Pseudoalteromonadaceae</taxon>
        <taxon>Pseudoalteromonas</taxon>
    </lineage>
</organism>
<feature type="chain" id="PRO_5034184280" evidence="1">
    <location>
        <begin position="21"/>
        <end position="127"/>
    </location>
</feature>
<evidence type="ECO:0000256" key="1">
    <source>
        <dbReference type="SAM" id="SignalP"/>
    </source>
</evidence>
<keyword evidence="3" id="KW-1185">Reference proteome</keyword>
<reference evidence="2 3" key="1">
    <citation type="submission" date="2015-06" db="EMBL/GenBank/DDBJ databases">
        <title>Genome sequence of Pseudoalteromonas peptidolytica.</title>
        <authorList>
            <person name="Xie B.-B."/>
            <person name="Rong J.-C."/>
            <person name="Qin Q.-L."/>
            <person name="Zhang Y.-Z."/>
        </authorList>
    </citation>
    <scope>NUCLEOTIDE SEQUENCE [LARGE SCALE GENOMIC DNA]</scope>
    <source>
        <strain evidence="2 3">F12-50-A1</strain>
    </source>
</reference>
<proteinExistence type="predicted"/>